<protein>
    <submittedName>
        <fullName evidence="3">Glycosyltransferase</fullName>
    </submittedName>
</protein>
<dbReference type="EMBL" id="WKKI01000003">
    <property type="protein sequence ID" value="MRX71147.1"/>
    <property type="molecule type" value="Genomic_DNA"/>
</dbReference>
<proteinExistence type="inferred from homology"/>
<dbReference type="AlphaFoldDB" id="A0A7X2IWL0"/>
<gene>
    <name evidence="3" type="ORF">GJU40_03045</name>
</gene>
<feature type="domain" description="Glycosyltransferase 2-like" evidence="2">
    <location>
        <begin position="4"/>
        <end position="164"/>
    </location>
</feature>
<dbReference type="Proteomes" id="UP000448867">
    <property type="component" value="Unassembled WGS sequence"/>
</dbReference>
<dbReference type="PANTHER" id="PTHR22916">
    <property type="entry name" value="GLYCOSYLTRANSFERASE"/>
    <property type="match status" value="1"/>
</dbReference>
<accession>A0A7X2IWL0</accession>
<evidence type="ECO:0000313" key="4">
    <source>
        <dbReference type="Proteomes" id="UP000448867"/>
    </source>
</evidence>
<dbReference type="Gene3D" id="3.90.550.10">
    <property type="entry name" value="Spore Coat Polysaccharide Biosynthesis Protein SpsA, Chain A"/>
    <property type="match status" value="1"/>
</dbReference>
<evidence type="ECO:0000313" key="3">
    <source>
        <dbReference type="EMBL" id="MRX71147.1"/>
    </source>
</evidence>
<dbReference type="PANTHER" id="PTHR22916:SF3">
    <property type="entry name" value="UDP-GLCNAC:BETAGAL BETA-1,3-N-ACETYLGLUCOSAMINYLTRANSFERASE-LIKE PROTEIN 1"/>
    <property type="match status" value="1"/>
</dbReference>
<keyword evidence="4" id="KW-1185">Reference proteome</keyword>
<comment type="similarity">
    <text evidence="1">Belongs to the glycosyltransferase 2 family.</text>
</comment>
<dbReference type="InterPro" id="IPR029044">
    <property type="entry name" value="Nucleotide-diphossugar_trans"/>
</dbReference>
<dbReference type="GO" id="GO:0016758">
    <property type="term" value="F:hexosyltransferase activity"/>
    <property type="evidence" value="ECO:0007669"/>
    <property type="project" value="UniProtKB-ARBA"/>
</dbReference>
<dbReference type="SUPFAM" id="SSF53448">
    <property type="entry name" value="Nucleotide-diphospho-sugar transferases"/>
    <property type="match status" value="1"/>
</dbReference>
<dbReference type="OrthoDB" id="396512at2"/>
<reference evidence="3 4" key="1">
    <citation type="submission" date="2019-11" db="EMBL/GenBank/DDBJ databases">
        <title>Bacillus lacus genome.</title>
        <authorList>
            <person name="Allen C.J."/>
            <person name="Newman J.D."/>
        </authorList>
    </citation>
    <scope>NUCLEOTIDE SEQUENCE [LARGE SCALE GENOMIC DNA]</scope>
    <source>
        <strain evidence="3 4">KCTC 33946</strain>
    </source>
</reference>
<dbReference type="Pfam" id="PF00535">
    <property type="entry name" value="Glycos_transf_2"/>
    <property type="match status" value="1"/>
</dbReference>
<comment type="caution">
    <text evidence="3">The sequence shown here is derived from an EMBL/GenBank/DDBJ whole genome shotgun (WGS) entry which is preliminary data.</text>
</comment>
<dbReference type="InterPro" id="IPR001173">
    <property type="entry name" value="Glyco_trans_2-like"/>
</dbReference>
<name>A0A7X2IWL0_9BACI</name>
<evidence type="ECO:0000259" key="2">
    <source>
        <dbReference type="Pfam" id="PF00535"/>
    </source>
</evidence>
<organism evidence="3 4">
    <name type="scientific">Metabacillus lacus</name>
    <dbReference type="NCBI Taxonomy" id="1983721"/>
    <lineage>
        <taxon>Bacteria</taxon>
        <taxon>Bacillati</taxon>
        <taxon>Bacillota</taxon>
        <taxon>Bacilli</taxon>
        <taxon>Bacillales</taxon>
        <taxon>Bacillaceae</taxon>
        <taxon>Metabacillus</taxon>
    </lineage>
</organism>
<sequence>MNYSIVIATYNRLVELAELLESIVRQSVRPKEVIIVNDAGESVEVLSELYPELSIKITSFLENKGHVEARNTGVRQAAEDIIMLCDDDDLLTENHAATMLKALRDADLVYSDVEIVEFQRVGSVRVPVNRRTFAYLYDHSLMRRFSTYVPSGSMYKKKLHEEIGFFDKSVHNYWDWDFMLRAASCCRVKRVPVAGVLYAFSAGGDNQSASMSEQRKTYLDRLSKKHNLGELPTKNFFLLLEEPEMKALEQNTLRVWNGAPFRSRLI</sequence>
<keyword evidence="3" id="KW-0808">Transferase</keyword>
<evidence type="ECO:0000256" key="1">
    <source>
        <dbReference type="ARBA" id="ARBA00006739"/>
    </source>
</evidence>
<dbReference type="RefSeq" id="WP_154306404.1">
    <property type="nucleotide sequence ID" value="NZ_WKKI01000003.1"/>
</dbReference>